<feature type="binding site" evidence="2">
    <location>
        <position position="207"/>
    </location>
    <ligand>
        <name>ATP</name>
        <dbReference type="ChEBI" id="CHEBI:30616"/>
    </ligand>
</feature>
<dbReference type="Gene3D" id="3.90.650.10">
    <property type="entry name" value="PurM-like C-terminal domain"/>
    <property type="match status" value="1"/>
</dbReference>
<dbReference type="InterPro" id="IPR036676">
    <property type="entry name" value="PurM-like_C_sf"/>
</dbReference>
<comment type="function">
    <text evidence="2">Catalyzes the ATP-dependent phosphorylation of thiamine-monophosphate (TMP) to form thiamine-pyrophosphate (TPP), the active form of vitamin B1.</text>
</comment>
<dbReference type="PIRSF" id="PIRSF005303">
    <property type="entry name" value="Thiam_monoph_kin"/>
    <property type="match status" value="1"/>
</dbReference>
<feature type="domain" description="PurM-like N-terminal" evidence="3">
    <location>
        <begin position="24"/>
        <end position="152"/>
    </location>
</feature>
<keyword evidence="2 5" id="KW-0418">Kinase</keyword>
<dbReference type="InterPro" id="IPR010918">
    <property type="entry name" value="PurM-like_C_dom"/>
</dbReference>
<feature type="binding site" evidence="2">
    <location>
        <position position="57"/>
    </location>
    <ligand>
        <name>Mg(2+)</name>
        <dbReference type="ChEBI" id="CHEBI:18420"/>
        <label>2</label>
    </ligand>
</feature>
<evidence type="ECO:0000259" key="4">
    <source>
        <dbReference type="Pfam" id="PF02769"/>
    </source>
</evidence>
<protein>
    <recommendedName>
        <fullName evidence="2">Thiamine-monophosphate kinase</fullName>
        <shortName evidence="2">TMP kinase</shortName>
        <shortName evidence="2">Thiamine-phosphate kinase</shortName>
        <ecNumber evidence="2">2.7.4.16</ecNumber>
    </recommendedName>
</protein>
<dbReference type="EC" id="2.7.4.16" evidence="2"/>
<feature type="binding site" evidence="2">
    <location>
        <position position="208"/>
    </location>
    <ligand>
        <name>Mg(2+)</name>
        <dbReference type="ChEBI" id="CHEBI:18420"/>
        <label>5</label>
    </ligand>
</feature>
<evidence type="ECO:0000256" key="1">
    <source>
        <dbReference type="ARBA" id="ARBA00022977"/>
    </source>
</evidence>
<comment type="catalytic activity">
    <reaction evidence="2">
        <text>thiamine phosphate + ATP = thiamine diphosphate + ADP</text>
        <dbReference type="Rhea" id="RHEA:15913"/>
        <dbReference type="ChEBI" id="CHEBI:30616"/>
        <dbReference type="ChEBI" id="CHEBI:37575"/>
        <dbReference type="ChEBI" id="CHEBI:58937"/>
        <dbReference type="ChEBI" id="CHEBI:456216"/>
        <dbReference type="EC" id="2.7.4.16"/>
    </reaction>
</comment>
<feature type="binding site" evidence="2">
    <location>
        <position position="26"/>
    </location>
    <ligand>
        <name>Mg(2+)</name>
        <dbReference type="ChEBI" id="CHEBI:18420"/>
        <label>3</label>
    </ligand>
</feature>
<feature type="binding site" evidence="2">
    <location>
        <position position="158"/>
    </location>
    <ligand>
        <name>ATP</name>
        <dbReference type="ChEBI" id="CHEBI:30616"/>
    </ligand>
</feature>
<feature type="binding site" evidence="2">
    <location>
        <position position="315"/>
    </location>
    <ligand>
        <name>substrate</name>
    </ligand>
</feature>
<dbReference type="RefSeq" id="WP_250929033.1">
    <property type="nucleotide sequence ID" value="NZ_JAMQBK010000031.1"/>
</dbReference>
<gene>
    <name evidence="2 5" type="primary">thiL</name>
    <name evidence="5" type="ORF">NB063_12370</name>
</gene>
<dbReference type="NCBIfam" id="TIGR01379">
    <property type="entry name" value="thiL"/>
    <property type="match status" value="1"/>
</dbReference>
<dbReference type="InterPro" id="IPR016188">
    <property type="entry name" value="PurM-like_N"/>
</dbReference>
<dbReference type="Pfam" id="PF02769">
    <property type="entry name" value="AIRS_C"/>
    <property type="match status" value="1"/>
</dbReference>
<comment type="miscellaneous">
    <text evidence="2">Reaction mechanism of ThiL seems to utilize a direct, inline transfer of the gamma-phosphate of ATP to TMP rather than a phosphorylated enzyme intermediate.</text>
</comment>
<keyword evidence="2" id="KW-0547">Nucleotide-binding</keyword>
<evidence type="ECO:0000313" key="5">
    <source>
        <dbReference type="EMBL" id="MCM2371399.1"/>
    </source>
</evidence>
<dbReference type="InterPro" id="IPR006283">
    <property type="entry name" value="ThiL-like"/>
</dbReference>
<dbReference type="HAMAP" id="MF_02128">
    <property type="entry name" value="TMP_kinase"/>
    <property type="match status" value="1"/>
</dbReference>
<feature type="binding site" evidence="2">
    <location>
        <position position="57"/>
    </location>
    <ligand>
        <name>Mg(2+)</name>
        <dbReference type="ChEBI" id="CHEBI:18420"/>
        <label>1</label>
    </ligand>
</feature>
<feature type="binding site" evidence="2">
    <location>
        <position position="26"/>
    </location>
    <ligand>
        <name>Mg(2+)</name>
        <dbReference type="ChEBI" id="CHEBI:18420"/>
        <label>4</label>
    </ligand>
</feature>
<dbReference type="InterPro" id="IPR036921">
    <property type="entry name" value="PurM-like_N_sf"/>
</dbReference>
<dbReference type="PANTHER" id="PTHR30270:SF0">
    <property type="entry name" value="THIAMINE-MONOPHOSPHATE KINASE"/>
    <property type="match status" value="1"/>
</dbReference>
<comment type="pathway">
    <text evidence="2">Cofactor biosynthesis; thiamine diphosphate biosynthesis; thiamine diphosphate from thiamine phosphate: step 1/1.</text>
</comment>
<comment type="caution">
    <text evidence="2">Lacks conserved residue(s) required for the propagation of feature annotation.</text>
</comment>
<organism evidence="5 6">
    <name type="scientific">Aporhodopirellula aestuarii</name>
    <dbReference type="NCBI Taxonomy" id="2950107"/>
    <lineage>
        <taxon>Bacteria</taxon>
        <taxon>Pseudomonadati</taxon>
        <taxon>Planctomycetota</taxon>
        <taxon>Planctomycetia</taxon>
        <taxon>Pirellulales</taxon>
        <taxon>Pirellulaceae</taxon>
        <taxon>Aporhodopirellula</taxon>
    </lineage>
</organism>
<feature type="binding site" evidence="2">
    <location>
        <position position="116"/>
    </location>
    <ligand>
        <name>ATP</name>
        <dbReference type="ChEBI" id="CHEBI:30616"/>
    </ligand>
</feature>
<keyword evidence="2 5" id="KW-0808">Transferase</keyword>
<accession>A0ABT0U3B8</accession>
<keyword evidence="1 2" id="KW-0784">Thiamine biosynthesis</keyword>
<dbReference type="SUPFAM" id="SSF55326">
    <property type="entry name" value="PurM N-terminal domain-like"/>
    <property type="match status" value="1"/>
</dbReference>
<keyword evidence="2" id="KW-0067">ATP-binding</keyword>
<feature type="binding site" evidence="2">
    <location>
        <position position="134"/>
    </location>
    <ligand>
        <name>Mg(2+)</name>
        <dbReference type="ChEBI" id="CHEBI:18420"/>
        <label>1</label>
    </ligand>
</feature>
<dbReference type="Gene3D" id="3.30.1330.10">
    <property type="entry name" value="PurM-like, N-terminal domain"/>
    <property type="match status" value="1"/>
</dbReference>
<dbReference type="EMBL" id="JAMQBK010000031">
    <property type="protein sequence ID" value="MCM2371399.1"/>
    <property type="molecule type" value="Genomic_DNA"/>
</dbReference>
<feature type="binding site" evidence="2">
    <location>
        <position position="86"/>
    </location>
    <ligand>
        <name>Mg(2+)</name>
        <dbReference type="ChEBI" id="CHEBI:18420"/>
        <label>4</label>
    </ligand>
</feature>
<comment type="similarity">
    <text evidence="2">Belongs to the thiamine-monophosphate kinase family.</text>
</comment>
<comment type="caution">
    <text evidence="5">The sequence shown here is derived from an EMBL/GenBank/DDBJ whole genome shotgun (WGS) entry which is preliminary data.</text>
</comment>
<dbReference type="CDD" id="cd02194">
    <property type="entry name" value="ThiL"/>
    <property type="match status" value="1"/>
</dbReference>
<keyword evidence="2" id="KW-0479">Metal-binding</keyword>
<feature type="binding site" evidence="2">
    <location>
        <position position="86"/>
    </location>
    <ligand>
        <name>Mg(2+)</name>
        <dbReference type="ChEBI" id="CHEBI:18420"/>
        <label>3</label>
    </ligand>
</feature>
<feature type="domain" description="PurM-like C-terminal" evidence="4">
    <location>
        <begin position="181"/>
        <end position="296"/>
    </location>
</feature>
<keyword evidence="6" id="KW-1185">Reference proteome</keyword>
<feature type="binding site" evidence="2">
    <location>
        <begin position="133"/>
        <end position="134"/>
    </location>
    <ligand>
        <name>ATP</name>
        <dbReference type="ChEBI" id="CHEBI:30616"/>
    </ligand>
</feature>
<sequence length="322" mass="33792">MEQSFLAYLRGRTRSLPSVAVGIGDDAAVLDFPINGQPTAVANEPGSGVLQQVACTDQIIDGVDFCSESQPLASIGYKSIAINLSDIAAMGATPTAALVTLALPAHNATEIAGEVYEGILEACGQFGVAIAGGDLSTYDGPLSINVTLLGTVTDPWLRSGAKEGDAIFVTGSLGGSLAGRHLRPIPRIELATRLRQIATVNAAIDISDGFSLDLDRMLAASRVGAELDIENIPISEAAQEMSQTSGRTPLEHAWSDGEDFELIFTVGESDAIKLEQLSADELTTAITRVGTVVGRTGLWKRVPGSKLQRVFPQGYVHGETDE</sequence>
<dbReference type="Proteomes" id="UP001202961">
    <property type="component" value="Unassembled WGS sequence"/>
</dbReference>
<feature type="binding site" evidence="2">
    <location>
        <position position="56"/>
    </location>
    <ligand>
        <name>Mg(2+)</name>
        <dbReference type="ChEBI" id="CHEBI:18420"/>
        <label>1</label>
    </ligand>
</feature>
<feature type="binding site" evidence="2">
    <location>
        <position position="86"/>
    </location>
    <ligand>
        <name>Mg(2+)</name>
        <dbReference type="ChEBI" id="CHEBI:18420"/>
        <label>2</label>
    </ligand>
</feature>
<proteinExistence type="inferred from homology"/>
<evidence type="ECO:0000259" key="3">
    <source>
        <dbReference type="Pfam" id="PF00586"/>
    </source>
</evidence>
<dbReference type="GO" id="GO:0009030">
    <property type="term" value="F:thiamine-phosphate kinase activity"/>
    <property type="evidence" value="ECO:0007669"/>
    <property type="project" value="UniProtKB-EC"/>
</dbReference>
<feature type="binding site" evidence="2">
    <location>
        <position position="205"/>
    </location>
    <ligand>
        <name>Mg(2+)</name>
        <dbReference type="ChEBI" id="CHEBI:18420"/>
        <label>3</label>
    </ligand>
</feature>
<feature type="binding site" evidence="2">
    <location>
        <position position="258"/>
    </location>
    <ligand>
        <name>substrate</name>
    </ligand>
</feature>
<name>A0ABT0U3B8_9BACT</name>
<dbReference type="Pfam" id="PF00586">
    <property type="entry name" value="AIRS"/>
    <property type="match status" value="1"/>
</dbReference>
<evidence type="ECO:0000256" key="2">
    <source>
        <dbReference type="HAMAP-Rule" id="MF_02128"/>
    </source>
</evidence>
<dbReference type="SUPFAM" id="SSF56042">
    <property type="entry name" value="PurM C-terminal domain-like"/>
    <property type="match status" value="1"/>
</dbReference>
<feature type="binding site" evidence="2">
    <location>
        <position position="64"/>
    </location>
    <ligand>
        <name>substrate</name>
    </ligand>
</feature>
<evidence type="ECO:0000313" key="6">
    <source>
        <dbReference type="Proteomes" id="UP001202961"/>
    </source>
</evidence>
<dbReference type="PANTHER" id="PTHR30270">
    <property type="entry name" value="THIAMINE-MONOPHOSPHATE KINASE"/>
    <property type="match status" value="1"/>
</dbReference>
<reference evidence="5 6" key="1">
    <citation type="journal article" date="2022" name="Syst. Appl. Microbiol.">
        <title>Rhodopirellula aestuarii sp. nov., a novel member of the genus Rhodopirellula isolated from brackish sediments collected in the Tagus River estuary, Portugal.</title>
        <authorList>
            <person name="Vitorino I.R."/>
            <person name="Klimek D."/>
            <person name="Calusinska M."/>
            <person name="Lobo-da-Cunha A."/>
            <person name="Vasconcelos V."/>
            <person name="Lage O.M."/>
        </authorList>
    </citation>
    <scope>NUCLEOTIDE SEQUENCE [LARGE SCALE GENOMIC DNA]</scope>
    <source>
        <strain evidence="5 6">ICT_H3.1</strain>
    </source>
</reference>
<keyword evidence="2" id="KW-0460">Magnesium</keyword>